<keyword evidence="3" id="KW-0378">Hydrolase</keyword>
<dbReference type="InterPro" id="IPR051532">
    <property type="entry name" value="Ester_Hydrolysis_Enzymes"/>
</dbReference>
<dbReference type="PANTHER" id="PTHR30383:SF5">
    <property type="entry name" value="SGNH HYDROLASE-TYPE ESTERASE DOMAIN-CONTAINING PROTEIN"/>
    <property type="match status" value="1"/>
</dbReference>
<dbReference type="InterPro" id="IPR036514">
    <property type="entry name" value="SGNH_hydro_sf"/>
</dbReference>
<dbReference type="GO" id="GO:0004622">
    <property type="term" value="F:phosphatidylcholine lysophospholipase activity"/>
    <property type="evidence" value="ECO:0007669"/>
    <property type="project" value="TreeGrafter"/>
</dbReference>
<evidence type="ECO:0000313" key="4">
    <source>
        <dbReference type="Proteomes" id="UP000256977"/>
    </source>
</evidence>
<dbReference type="EMBL" id="QRDZ01000020">
    <property type="protein sequence ID" value="RED65279.1"/>
    <property type="molecule type" value="Genomic_DNA"/>
</dbReference>
<keyword evidence="1" id="KW-1133">Transmembrane helix</keyword>
<keyword evidence="1" id="KW-0472">Membrane</keyword>
<protein>
    <submittedName>
        <fullName evidence="3">GDSL-like lipase/acylhydrolase family protein</fullName>
    </submittedName>
</protein>
<keyword evidence="1" id="KW-0812">Transmembrane</keyword>
<accession>A0A3D9IUT6</accession>
<evidence type="ECO:0000313" key="3">
    <source>
        <dbReference type="EMBL" id="RED65279.1"/>
    </source>
</evidence>
<organism evidence="3 4">
    <name type="scientific">Cohnella phaseoli</name>
    <dbReference type="NCBI Taxonomy" id="456490"/>
    <lineage>
        <taxon>Bacteria</taxon>
        <taxon>Bacillati</taxon>
        <taxon>Bacillota</taxon>
        <taxon>Bacilli</taxon>
        <taxon>Bacillales</taxon>
        <taxon>Paenibacillaceae</taxon>
        <taxon>Cohnella</taxon>
    </lineage>
</organism>
<dbReference type="SUPFAM" id="SSF52266">
    <property type="entry name" value="SGNH hydrolase"/>
    <property type="match status" value="1"/>
</dbReference>
<feature type="domain" description="SGNH hydrolase-type esterase" evidence="2">
    <location>
        <begin position="210"/>
        <end position="382"/>
    </location>
</feature>
<sequence>MKRDYKLAGSKERRGINRRMAVAGMLALLLLAATVGLYLQLKKERTGATYSDIPDPVERALVPFWKGTTMYGESLLMVADGEKPPEASLLFTPLEIVSVTNAGQDIVYEPGVDWLFENGKLKLPEGSRIPVMKKSRLYPRTHIPGMDFAKKGGGYVLYREGSFFHEQQVSVTYTHRANEWKGPVPSLAERALKRALGRLRAGEPLKLILYGDSIAEGQNASGITGAAPYLPSWGELLVEALKRNYASELIFENSSVGGKDSAWGKAEARALVAERRPDLVILAFGMNDGTLDVPPEQFRSNIQDIVDQIRSANPDVEFIVVSTSLPNPETEFLKQQPNYKTAIDRLEGEGIVVADLTGVHQELLKHKLFADMTGNNINHPNDFLIRWYAQYITGLLVP</sequence>
<reference evidence="3 4" key="1">
    <citation type="submission" date="2018-07" db="EMBL/GenBank/DDBJ databases">
        <title>Genomic Encyclopedia of Type Strains, Phase III (KMG-III): the genomes of soil and plant-associated and newly described type strains.</title>
        <authorList>
            <person name="Whitman W."/>
        </authorList>
    </citation>
    <scope>NUCLEOTIDE SEQUENCE [LARGE SCALE GENOMIC DNA]</scope>
    <source>
        <strain evidence="3 4">CECT 7287</strain>
    </source>
</reference>
<dbReference type="OrthoDB" id="388542at2"/>
<gene>
    <name evidence="3" type="ORF">DFP98_12028</name>
</gene>
<dbReference type="CDD" id="cd00229">
    <property type="entry name" value="SGNH_hydrolase"/>
    <property type="match status" value="1"/>
</dbReference>
<dbReference type="RefSeq" id="WP_116062952.1">
    <property type="nucleotide sequence ID" value="NZ_QRDZ01000020.1"/>
</dbReference>
<dbReference type="Gene3D" id="3.40.50.1110">
    <property type="entry name" value="SGNH hydrolase"/>
    <property type="match status" value="1"/>
</dbReference>
<keyword evidence="4" id="KW-1185">Reference proteome</keyword>
<evidence type="ECO:0000256" key="1">
    <source>
        <dbReference type="SAM" id="Phobius"/>
    </source>
</evidence>
<proteinExistence type="predicted"/>
<dbReference type="InterPro" id="IPR013830">
    <property type="entry name" value="SGNH_hydro"/>
</dbReference>
<feature type="transmembrane region" description="Helical" evidence="1">
    <location>
        <begin position="21"/>
        <end position="41"/>
    </location>
</feature>
<comment type="caution">
    <text evidence="3">The sequence shown here is derived from an EMBL/GenBank/DDBJ whole genome shotgun (WGS) entry which is preliminary data.</text>
</comment>
<dbReference type="Proteomes" id="UP000256977">
    <property type="component" value="Unassembled WGS sequence"/>
</dbReference>
<evidence type="ECO:0000259" key="2">
    <source>
        <dbReference type="Pfam" id="PF13472"/>
    </source>
</evidence>
<dbReference type="PANTHER" id="PTHR30383">
    <property type="entry name" value="THIOESTERASE 1/PROTEASE 1/LYSOPHOSPHOLIPASE L1"/>
    <property type="match status" value="1"/>
</dbReference>
<dbReference type="Pfam" id="PF13472">
    <property type="entry name" value="Lipase_GDSL_2"/>
    <property type="match status" value="1"/>
</dbReference>
<name>A0A3D9IUT6_9BACL</name>
<dbReference type="AlphaFoldDB" id="A0A3D9IUT6"/>